<dbReference type="Gene3D" id="3.80.10.10">
    <property type="entry name" value="Ribonuclease Inhibitor"/>
    <property type="match status" value="1"/>
</dbReference>
<evidence type="ECO:0000256" key="1">
    <source>
        <dbReference type="SAM" id="SignalP"/>
    </source>
</evidence>
<dbReference type="PANTHER" id="PTHR45661">
    <property type="entry name" value="SURFACE ANTIGEN"/>
    <property type="match status" value="1"/>
</dbReference>
<name>A0A9D0ZJA3_9FIRM</name>
<evidence type="ECO:0000313" key="2">
    <source>
        <dbReference type="EMBL" id="HIQ81570.1"/>
    </source>
</evidence>
<accession>A0A9D0ZJA3</accession>
<dbReference type="SUPFAM" id="SSF52058">
    <property type="entry name" value="L domain-like"/>
    <property type="match status" value="1"/>
</dbReference>
<dbReference type="Pfam" id="PF13306">
    <property type="entry name" value="LRR_5"/>
    <property type="match status" value="2"/>
</dbReference>
<evidence type="ECO:0000313" key="3">
    <source>
        <dbReference type="Proteomes" id="UP000824260"/>
    </source>
</evidence>
<comment type="caution">
    <text evidence="2">The sequence shown here is derived from an EMBL/GenBank/DDBJ whole genome shotgun (WGS) entry which is preliminary data.</text>
</comment>
<reference evidence="2" key="2">
    <citation type="journal article" date="2021" name="PeerJ">
        <title>Extensive microbial diversity within the chicken gut microbiome revealed by metagenomics and culture.</title>
        <authorList>
            <person name="Gilroy R."/>
            <person name="Ravi A."/>
            <person name="Getino M."/>
            <person name="Pursley I."/>
            <person name="Horton D.L."/>
            <person name="Alikhan N.F."/>
            <person name="Baker D."/>
            <person name="Gharbi K."/>
            <person name="Hall N."/>
            <person name="Watson M."/>
            <person name="Adriaenssens E.M."/>
            <person name="Foster-Nyarko E."/>
            <person name="Jarju S."/>
            <person name="Secka A."/>
            <person name="Antonio M."/>
            <person name="Oren A."/>
            <person name="Chaudhuri R.R."/>
            <person name="La Ragione R."/>
            <person name="Hildebrand F."/>
            <person name="Pallen M.J."/>
        </authorList>
    </citation>
    <scope>NUCLEOTIDE SEQUENCE</scope>
    <source>
        <strain evidence="2">ChiSjej6B24-2974</strain>
    </source>
</reference>
<feature type="chain" id="PRO_5039630675" evidence="1">
    <location>
        <begin position="23"/>
        <end position="337"/>
    </location>
</feature>
<dbReference type="InterPro" id="IPR026906">
    <property type="entry name" value="LRR_5"/>
</dbReference>
<dbReference type="EMBL" id="DVFZ01000008">
    <property type="protein sequence ID" value="HIQ81570.1"/>
    <property type="molecule type" value="Genomic_DNA"/>
</dbReference>
<dbReference type="Proteomes" id="UP000824260">
    <property type="component" value="Unassembled WGS sequence"/>
</dbReference>
<gene>
    <name evidence="2" type="ORF">IAA52_00525</name>
</gene>
<protein>
    <submittedName>
        <fullName evidence="2">Leucine-rich repeat domain-containing protein</fullName>
    </submittedName>
</protein>
<feature type="signal peptide" evidence="1">
    <location>
        <begin position="1"/>
        <end position="22"/>
    </location>
</feature>
<dbReference type="AlphaFoldDB" id="A0A9D0ZJA3"/>
<dbReference type="InterPro" id="IPR032675">
    <property type="entry name" value="LRR_dom_sf"/>
</dbReference>
<proteinExistence type="predicted"/>
<keyword evidence="1" id="KW-0732">Signal</keyword>
<dbReference type="PANTHER" id="PTHR45661:SF3">
    <property type="entry name" value="IG-LIKE DOMAIN-CONTAINING PROTEIN"/>
    <property type="match status" value="1"/>
</dbReference>
<sequence>MKKGLAVITILALLVCALGASAQEEGSAEPQVFTSGDYEYILLDDGSAEITYYKGTERDLSVPAQIDGFTVSSIGGSAFSHNETLFSVELPNSLTGIGEEAFSSCEALQSVSLPDSLASIGNGAFSFCYSLNSITIPDSVVSIGRNPFERCDCLTRITVSPDSAFAVIDGVLFEKSTKRLICYPCAFTAPDYCVPEGILSIGARAFSFCSSLRNISLPDSLVNIETLAFSQCTSLNNVILPDSLTSIGDFAFHLCSSLNNITLPDSLTSIGNGAFSGCRNLKELTLPDSLTNFGGTAVFFGCHDLTLTVGRDSYARTYARENNIPYTYADANDWLTN</sequence>
<organism evidence="2 3">
    <name type="scientific">Candidatus Pullichristensenella stercorigallinarum</name>
    <dbReference type="NCBI Taxonomy" id="2840909"/>
    <lineage>
        <taxon>Bacteria</taxon>
        <taxon>Bacillati</taxon>
        <taxon>Bacillota</taxon>
        <taxon>Clostridia</taxon>
        <taxon>Candidatus Pullichristensenella</taxon>
    </lineage>
</organism>
<dbReference type="InterPro" id="IPR053139">
    <property type="entry name" value="Surface_bspA-like"/>
</dbReference>
<reference evidence="2" key="1">
    <citation type="submission" date="2020-10" db="EMBL/GenBank/DDBJ databases">
        <authorList>
            <person name="Gilroy R."/>
        </authorList>
    </citation>
    <scope>NUCLEOTIDE SEQUENCE</scope>
    <source>
        <strain evidence="2">ChiSjej6B24-2974</strain>
    </source>
</reference>